<comment type="caution">
    <text evidence="3">The sequence shown here is derived from an EMBL/GenBank/DDBJ whole genome shotgun (WGS) entry which is preliminary data.</text>
</comment>
<feature type="transmembrane region" description="Helical" evidence="2">
    <location>
        <begin position="313"/>
        <end position="334"/>
    </location>
</feature>
<feature type="transmembrane region" description="Helical" evidence="2">
    <location>
        <begin position="377"/>
        <end position="397"/>
    </location>
</feature>
<feature type="transmembrane region" description="Helical" evidence="2">
    <location>
        <begin position="346"/>
        <end position="365"/>
    </location>
</feature>
<evidence type="ECO:0008006" key="5">
    <source>
        <dbReference type="Google" id="ProtNLM"/>
    </source>
</evidence>
<feature type="transmembrane region" description="Helical" evidence="2">
    <location>
        <begin position="254"/>
        <end position="278"/>
    </location>
</feature>
<feature type="transmembrane region" description="Helical" evidence="2">
    <location>
        <begin position="403"/>
        <end position="425"/>
    </location>
</feature>
<dbReference type="Gene3D" id="1.20.1250.20">
    <property type="entry name" value="MFS general substrate transporter like domains"/>
    <property type="match status" value="1"/>
</dbReference>
<feature type="transmembrane region" description="Helical" evidence="2">
    <location>
        <begin position="104"/>
        <end position="125"/>
    </location>
</feature>
<dbReference type="Proteomes" id="UP000613266">
    <property type="component" value="Unassembled WGS sequence"/>
</dbReference>
<feature type="transmembrane region" description="Helical" evidence="2">
    <location>
        <begin position="164"/>
        <end position="185"/>
    </location>
</feature>
<name>A0A931J0F2_9BURK</name>
<reference evidence="3" key="1">
    <citation type="submission" date="2020-12" db="EMBL/GenBank/DDBJ databases">
        <title>The genome sequence of Inhella sp. 1Y17.</title>
        <authorList>
            <person name="Liu Y."/>
        </authorList>
    </citation>
    <scope>NUCLEOTIDE SEQUENCE</scope>
    <source>
        <strain evidence="3">1Y17</strain>
    </source>
</reference>
<organism evidence="3 4">
    <name type="scientific">Inhella proteolytica</name>
    <dbReference type="NCBI Taxonomy" id="2795029"/>
    <lineage>
        <taxon>Bacteria</taxon>
        <taxon>Pseudomonadati</taxon>
        <taxon>Pseudomonadota</taxon>
        <taxon>Betaproteobacteria</taxon>
        <taxon>Burkholderiales</taxon>
        <taxon>Sphaerotilaceae</taxon>
        <taxon>Inhella</taxon>
    </lineage>
</organism>
<dbReference type="AlphaFoldDB" id="A0A931J0F2"/>
<dbReference type="SUPFAM" id="SSF103473">
    <property type="entry name" value="MFS general substrate transporter"/>
    <property type="match status" value="1"/>
</dbReference>
<evidence type="ECO:0000313" key="3">
    <source>
        <dbReference type="EMBL" id="MBH9576428.1"/>
    </source>
</evidence>
<keyword evidence="2" id="KW-0472">Membrane</keyword>
<accession>A0A931J0F2</accession>
<dbReference type="RefSeq" id="WP_198110048.1">
    <property type="nucleotide sequence ID" value="NZ_JAEDAK010000003.1"/>
</dbReference>
<keyword evidence="2" id="KW-0812">Transmembrane</keyword>
<feature type="transmembrane region" description="Helical" evidence="2">
    <location>
        <begin position="197"/>
        <end position="216"/>
    </location>
</feature>
<proteinExistence type="predicted"/>
<keyword evidence="2" id="KW-1133">Transmembrane helix</keyword>
<gene>
    <name evidence="3" type="ORF">I7X39_05860</name>
</gene>
<feature type="transmembrane region" description="Helical" evidence="2">
    <location>
        <begin position="36"/>
        <end position="59"/>
    </location>
</feature>
<feature type="region of interest" description="Disordered" evidence="1">
    <location>
        <begin position="1"/>
        <end position="26"/>
    </location>
</feature>
<feature type="transmembrane region" description="Helical" evidence="2">
    <location>
        <begin position="71"/>
        <end position="92"/>
    </location>
</feature>
<dbReference type="InterPro" id="IPR036259">
    <property type="entry name" value="MFS_trans_sf"/>
</dbReference>
<sequence length="431" mass="44383">MHAAVRASNENAASPEPSHVAENDELSPSAKAPTAVGLYLAGVQFLFAVGWIVYVIYLPALAEQAGLPKSAVPWLLLMDQLVFVVCDLAVGVWSDRAAGVLGRIGWWIIGVTLLSTVAFLMLPWVAPRGSAGLFVAITALWAASSAALRVPPLTLLGRYVAKPAVPWLVSLVLLGTGIASAIGPYLGLTLKGIDPRLPFALAGLSLAAITAGMVWAERMLSQQKAAVWAPELETVASPPALLTARAGVAPFPGFLLAALLAATAAQMHTNLVAAPLYLRHAPSTMLPLLLPVFWVGFNLALMPASLAVKRFGALPVLAGSMLVAAACSAGAWNATALEALVPVQGLAGAAWGVSLMSGFSAAVFFGQTGREGFTGGALNSALAAAALSRIAVVTFVAPAPVVAAQWGWVPALLFTLGAAVLCAIWPRSRSV</sequence>
<evidence type="ECO:0000256" key="2">
    <source>
        <dbReference type="SAM" id="Phobius"/>
    </source>
</evidence>
<dbReference type="EMBL" id="JAEDAK010000003">
    <property type="protein sequence ID" value="MBH9576428.1"/>
    <property type="molecule type" value="Genomic_DNA"/>
</dbReference>
<evidence type="ECO:0000313" key="4">
    <source>
        <dbReference type="Proteomes" id="UP000613266"/>
    </source>
</evidence>
<keyword evidence="4" id="KW-1185">Reference proteome</keyword>
<feature type="transmembrane region" description="Helical" evidence="2">
    <location>
        <begin position="284"/>
        <end position="301"/>
    </location>
</feature>
<feature type="transmembrane region" description="Helical" evidence="2">
    <location>
        <begin position="131"/>
        <end position="152"/>
    </location>
</feature>
<protein>
    <recommendedName>
        <fullName evidence="5">MFS transporter</fullName>
    </recommendedName>
</protein>
<evidence type="ECO:0000256" key="1">
    <source>
        <dbReference type="SAM" id="MobiDB-lite"/>
    </source>
</evidence>